<reference evidence="2" key="1">
    <citation type="submission" date="2020-07" db="EMBL/GenBank/DDBJ databases">
        <title>The High-quality genome of the commercially important snow crab, Chionoecetes opilio.</title>
        <authorList>
            <person name="Jeong J.-H."/>
            <person name="Ryu S."/>
        </authorList>
    </citation>
    <scope>NUCLEOTIDE SEQUENCE</scope>
    <source>
        <strain evidence="2">MADBK_172401_WGS</strain>
        <tissue evidence="2">Digestive gland</tissue>
    </source>
</reference>
<dbReference type="GO" id="GO:0005524">
    <property type="term" value="F:ATP binding"/>
    <property type="evidence" value="ECO:0007669"/>
    <property type="project" value="InterPro"/>
</dbReference>
<proteinExistence type="predicted"/>
<dbReference type="Gene3D" id="1.20.58.760">
    <property type="entry name" value="Peptidase M41"/>
    <property type="match status" value="1"/>
</dbReference>
<dbReference type="InterPro" id="IPR000642">
    <property type="entry name" value="Peptidase_M41"/>
</dbReference>
<evidence type="ECO:0000313" key="2">
    <source>
        <dbReference type="EMBL" id="KAG0702224.1"/>
    </source>
</evidence>
<protein>
    <submittedName>
        <fullName evidence="2">ATP-dependent zinc metalloprotease YME1</fullName>
    </submittedName>
</protein>
<comment type="caution">
    <text evidence="2">The sequence shown here is derived from an EMBL/GenBank/DDBJ whole genome shotgun (WGS) entry which is preliminary data.</text>
</comment>
<keyword evidence="2" id="KW-0645">Protease</keyword>
<feature type="domain" description="Peptidase M41" evidence="1">
    <location>
        <begin position="1"/>
        <end position="93"/>
    </location>
</feature>
<gene>
    <name evidence="2" type="primary">ymel-1</name>
    <name evidence="2" type="ORF">GWK47_025141</name>
</gene>
<accession>A0A8J5CIX7</accession>
<name>A0A8J5CIX7_CHIOP</name>
<dbReference type="PANTHER" id="PTHR23076:SF97">
    <property type="entry name" value="ATP-DEPENDENT ZINC METALLOPROTEASE YME1L1"/>
    <property type="match status" value="1"/>
</dbReference>
<dbReference type="GO" id="GO:0006515">
    <property type="term" value="P:protein quality control for misfolded or incompletely synthesized proteins"/>
    <property type="evidence" value="ECO:0007669"/>
    <property type="project" value="TreeGrafter"/>
</dbReference>
<dbReference type="InterPro" id="IPR037219">
    <property type="entry name" value="Peptidase_M41-like"/>
</dbReference>
<evidence type="ECO:0000313" key="3">
    <source>
        <dbReference type="Proteomes" id="UP000770661"/>
    </source>
</evidence>
<dbReference type="GO" id="GO:0004176">
    <property type="term" value="F:ATP-dependent peptidase activity"/>
    <property type="evidence" value="ECO:0007669"/>
    <property type="project" value="InterPro"/>
</dbReference>
<dbReference type="GO" id="GO:0004222">
    <property type="term" value="F:metalloendopeptidase activity"/>
    <property type="evidence" value="ECO:0007669"/>
    <property type="project" value="InterPro"/>
</dbReference>
<keyword evidence="3" id="KW-1185">Reference proteome</keyword>
<dbReference type="PANTHER" id="PTHR23076">
    <property type="entry name" value="METALLOPROTEASE M41 FTSH"/>
    <property type="match status" value="1"/>
</dbReference>
<dbReference type="Proteomes" id="UP000770661">
    <property type="component" value="Unassembled WGS sequence"/>
</dbReference>
<organism evidence="2 3">
    <name type="scientific">Chionoecetes opilio</name>
    <name type="common">Atlantic snow crab</name>
    <name type="synonym">Cancer opilio</name>
    <dbReference type="NCBI Taxonomy" id="41210"/>
    <lineage>
        <taxon>Eukaryota</taxon>
        <taxon>Metazoa</taxon>
        <taxon>Ecdysozoa</taxon>
        <taxon>Arthropoda</taxon>
        <taxon>Crustacea</taxon>
        <taxon>Multicrustacea</taxon>
        <taxon>Malacostraca</taxon>
        <taxon>Eumalacostraca</taxon>
        <taxon>Eucarida</taxon>
        <taxon>Decapoda</taxon>
        <taxon>Pleocyemata</taxon>
        <taxon>Brachyura</taxon>
        <taxon>Eubrachyura</taxon>
        <taxon>Majoidea</taxon>
        <taxon>Majidae</taxon>
        <taxon>Chionoecetes</taxon>
    </lineage>
</organism>
<dbReference type="SUPFAM" id="SSF140990">
    <property type="entry name" value="FtsH protease domain-like"/>
    <property type="match status" value="1"/>
</dbReference>
<evidence type="ECO:0000259" key="1">
    <source>
        <dbReference type="Pfam" id="PF01434"/>
    </source>
</evidence>
<dbReference type="GO" id="GO:0005743">
    <property type="term" value="C:mitochondrial inner membrane"/>
    <property type="evidence" value="ECO:0007669"/>
    <property type="project" value="TreeGrafter"/>
</dbReference>
<keyword evidence="2" id="KW-0378">Hydrolase</keyword>
<dbReference type="Pfam" id="PF01434">
    <property type="entry name" value="Peptidase_M41"/>
    <property type="match status" value="1"/>
</dbReference>
<keyword evidence="2" id="KW-0482">Metalloprotease</keyword>
<dbReference type="EMBL" id="JACEEZ010025298">
    <property type="protein sequence ID" value="KAG0702224.1"/>
    <property type="molecule type" value="Genomic_DNA"/>
</dbReference>
<dbReference type="AlphaFoldDB" id="A0A8J5CIX7"/>
<dbReference type="OrthoDB" id="6362170at2759"/>
<sequence length="102" mass="10928">MTRSQMLATMDSLMGGRAAEELIFGTEMVTSGASSDLKQATTIATHMVKDLGMSDRVGLRTFDDNTGQLINTGEALGQSTKEAIDGEIKRLLQVRVCVCVCV</sequence>
<dbReference type="GO" id="GO:0007005">
    <property type="term" value="P:mitochondrion organization"/>
    <property type="evidence" value="ECO:0007669"/>
    <property type="project" value="TreeGrafter"/>
</dbReference>